<evidence type="ECO:0000256" key="3">
    <source>
        <dbReference type="ARBA" id="ARBA00022801"/>
    </source>
</evidence>
<feature type="region of interest" description="Disordered" evidence="5">
    <location>
        <begin position="203"/>
        <end position="237"/>
    </location>
</feature>
<dbReference type="InterPro" id="IPR036866">
    <property type="entry name" value="RibonucZ/Hydroxyglut_hydro"/>
</dbReference>
<dbReference type="InterPro" id="IPR051453">
    <property type="entry name" value="MBL_Glyoxalase_II"/>
</dbReference>
<name>A0A7W9A5K9_9CAUL</name>
<evidence type="ECO:0000313" key="7">
    <source>
        <dbReference type="EMBL" id="MBB5661831.1"/>
    </source>
</evidence>
<evidence type="ECO:0000256" key="4">
    <source>
        <dbReference type="ARBA" id="ARBA00022833"/>
    </source>
</evidence>
<dbReference type="PANTHER" id="PTHR46233">
    <property type="entry name" value="HYDROXYACYLGLUTATHIONE HYDROLASE GLOC"/>
    <property type="match status" value="1"/>
</dbReference>
<dbReference type="EMBL" id="JACIJB010000017">
    <property type="protein sequence ID" value="MBB5661831.1"/>
    <property type="molecule type" value="Genomic_DNA"/>
</dbReference>
<dbReference type="PANTHER" id="PTHR46233:SF3">
    <property type="entry name" value="HYDROXYACYLGLUTATHIONE HYDROLASE GLOC"/>
    <property type="match status" value="1"/>
</dbReference>
<dbReference type="Pfam" id="PF00753">
    <property type="entry name" value="Lactamase_B"/>
    <property type="match status" value="1"/>
</dbReference>
<keyword evidence="8" id="KW-1185">Reference proteome</keyword>
<gene>
    <name evidence="7" type="ORF">FHS65_002601</name>
</gene>
<dbReference type="GO" id="GO:0046872">
    <property type="term" value="F:metal ion binding"/>
    <property type="evidence" value="ECO:0007669"/>
    <property type="project" value="UniProtKB-KW"/>
</dbReference>
<evidence type="ECO:0000259" key="6">
    <source>
        <dbReference type="SMART" id="SM00849"/>
    </source>
</evidence>
<dbReference type="InterPro" id="IPR001279">
    <property type="entry name" value="Metallo-B-lactamas"/>
</dbReference>
<sequence>MSASPSPLGLFISPVTPLQQNCTVVWCTATKKAAVIDPGASGPAILAEIQRRGLEMEQIWITHGHLDHAGGAAELNEISGAPIIGPHPDDQFWIDGIPAQGQMYGLPEARSFTPTRWLDEGDELTLGQTRWQVFRTPGHTPGHVIFYCEAARFAQVGDVLFKGSVGRTDFPQSDPRALVTSIVTKLWPLGDDVTFVPGHGPHSTFGAERRDNPFVSDRALAGQGMRFSPESERRSPP</sequence>
<evidence type="ECO:0000256" key="1">
    <source>
        <dbReference type="ARBA" id="ARBA00001947"/>
    </source>
</evidence>
<dbReference type="AlphaFoldDB" id="A0A7W9A5K9"/>
<evidence type="ECO:0000313" key="8">
    <source>
        <dbReference type="Proteomes" id="UP000548978"/>
    </source>
</evidence>
<dbReference type="RefSeq" id="WP_123286795.1">
    <property type="nucleotide sequence ID" value="NZ_JACIJB010000017.1"/>
</dbReference>
<proteinExistence type="predicted"/>
<dbReference type="GO" id="GO:0016787">
    <property type="term" value="F:hydrolase activity"/>
    <property type="evidence" value="ECO:0007669"/>
    <property type="project" value="UniProtKB-KW"/>
</dbReference>
<dbReference type="Proteomes" id="UP000548978">
    <property type="component" value="Unassembled WGS sequence"/>
</dbReference>
<dbReference type="CDD" id="cd07737">
    <property type="entry name" value="YcbL-like_MBL-fold"/>
    <property type="match status" value="1"/>
</dbReference>
<keyword evidence="3 7" id="KW-0378">Hydrolase</keyword>
<dbReference type="SMART" id="SM00849">
    <property type="entry name" value="Lactamase_B"/>
    <property type="match status" value="1"/>
</dbReference>
<feature type="domain" description="Metallo-beta-lactamase" evidence="6">
    <location>
        <begin position="19"/>
        <end position="199"/>
    </location>
</feature>
<keyword evidence="4" id="KW-0862">Zinc</keyword>
<evidence type="ECO:0000256" key="5">
    <source>
        <dbReference type="SAM" id="MobiDB-lite"/>
    </source>
</evidence>
<accession>A0A7W9A5K9</accession>
<reference evidence="7 8" key="1">
    <citation type="submission" date="2020-08" db="EMBL/GenBank/DDBJ databases">
        <title>Genomic Encyclopedia of Type Strains, Phase IV (KMG-IV): sequencing the most valuable type-strain genomes for metagenomic binning, comparative biology and taxonomic classification.</title>
        <authorList>
            <person name="Goeker M."/>
        </authorList>
    </citation>
    <scope>NUCLEOTIDE SEQUENCE [LARGE SCALE GENOMIC DNA]</scope>
    <source>
        <strain evidence="7 8">DSM 24448</strain>
    </source>
</reference>
<evidence type="ECO:0000256" key="2">
    <source>
        <dbReference type="ARBA" id="ARBA00022723"/>
    </source>
</evidence>
<protein>
    <submittedName>
        <fullName evidence="7">Glyoxylase-like metal-dependent hydrolase (Beta-lactamase superfamily II)</fullName>
    </submittedName>
</protein>
<organism evidence="7 8">
    <name type="scientific">Brevundimonas halotolerans</name>
    <dbReference type="NCBI Taxonomy" id="69670"/>
    <lineage>
        <taxon>Bacteria</taxon>
        <taxon>Pseudomonadati</taxon>
        <taxon>Pseudomonadota</taxon>
        <taxon>Alphaproteobacteria</taxon>
        <taxon>Caulobacterales</taxon>
        <taxon>Caulobacteraceae</taxon>
        <taxon>Brevundimonas</taxon>
    </lineage>
</organism>
<dbReference type="SUPFAM" id="SSF56281">
    <property type="entry name" value="Metallo-hydrolase/oxidoreductase"/>
    <property type="match status" value="1"/>
</dbReference>
<dbReference type="OrthoDB" id="9802991at2"/>
<dbReference type="Gene3D" id="3.60.15.10">
    <property type="entry name" value="Ribonuclease Z/Hydroxyacylglutathione hydrolase-like"/>
    <property type="match status" value="1"/>
</dbReference>
<comment type="cofactor">
    <cofactor evidence="1">
        <name>Zn(2+)</name>
        <dbReference type="ChEBI" id="CHEBI:29105"/>
    </cofactor>
</comment>
<comment type="caution">
    <text evidence="7">The sequence shown here is derived from an EMBL/GenBank/DDBJ whole genome shotgun (WGS) entry which is preliminary data.</text>
</comment>
<keyword evidence="2" id="KW-0479">Metal-binding</keyword>